<keyword evidence="1" id="KW-0812">Transmembrane</keyword>
<proteinExistence type="predicted"/>
<dbReference type="Proteomes" id="UP000826990">
    <property type="component" value="Chromosome"/>
</dbReference>
<organism evidence="2 3">
    <name type="scientific">Enterobacter asburiae</name>
    <dbReference type="NCBI Taxonomy" id="61645"/>
    <lineage>
        <taxon>Bacteria</taxon>
        <taxon>Pseudomonadati</taxon>
        <taxon>Pseudomonadota</taxon>
        <taxon>Gammaproteobacteria</taxon>
        <taxon>Enterobacterales</taxon>
        <taxon>Enterobacteriaceae</taxon>
        <taxon>Enterobacter</taxon>
        <taxon>Enterobacter cloacae complex</taxon>
    </lineage>
</organism>
<dbReference type="RefSeq" id="WP_094935341.1">
    <property type="nucleotide sequence ID" value="NZ_CP080107.1"/>
</dbReference>
<dbReference type="AlphaFoldDB" id="A0AAQ0EU81"/>
<gene>
    <name evidence="2" type="ORF">KZX48_10765</name>
</gene>
<keyword evidence="1" id="KW-1133">Transmembrane helix</keyword>
<reference evidence="2" key="1">
    <citation type="submission" date="2021-07" db="EMBL/GenBank/DDBJ databases">
        <title>Characterization of Emerging Pathogens Carrying KPC-2 Gene in IncP-6 Plasmids Isolated from Urban Sewage in Argentina.</title>
        <authorList>
            <person name="Ghiglione B."/>
            <person name="Haim M.S."/>
            <person name="Dropa M."/>
        </authorList>
    </citation>
    <scope>NUCLEOTIDE SEQUENCE</scope>
    <source>
        <strain evidence="2">WW-19C</strain>
    </source>
</reference>
<feature type="transmembrane region" description="Helical" evidence="1">
    <location>
        <begin position="25"/>
        <end position="44"/>
    </location>
</feature>
<evidence type="ECO:0000256" key="1">
    <source>
        <dbReference type="SAM" id="Phobius"/>
    </source>
</evidence>
<name>A0AAQ0EU81_ENTAS</name>
<accession>A0AAQ0EU81</accession>
<evidence type="ECO:0000313" key="2">
    <source>
        <dbReference type="EMBL" id="QYD28821.1"/>
    </source>
</evidence>
<protein>
    <submittedName>
        <fullName evidence="2">Uncharacterized protein</fullName>
    </submittedName>
</protein>
<evidence type="ECO:0000313" key="3">
    <source>
        <dbReference type="Proteomes" id="UP000826990"/>
    </source>
</evidence>
<dbReference type="EMBL" id="CP080107">
    <property type="protein sequence ID" value="QYD28821.1"/>
    <property type="molecule type" value="Genomic_DNA"/>
</dbReference>
<keyword evidence="1" id="KW-0472">Membrane</keyword>
<sequence>MSHDAELIAKAISALQPKPDYLKDYVLPFVIALFGALLGGLSAVRISKRQELKNIARDNFVAANQVFVLAHGCLAKLVAIKSNYEHISSDVPLVRAGEFPTIVTKLEDVKFNAHELFFIRTRPTANKSLWQKIKWTFLHRILRRKIKQPSIDELRKSWRNVVKIGAMFENYNQVMELLRKRNHINERVKEVMSQVGILEYRDVNLVRKMLGDELCGGFVDITESAISLTDYVLDELHQFLLEFPKIAESNIELSKIKEWGHLPTYHNKQQAFLNCLKPIVKPNYITMSEYTGMTEATVLKKYNYER</sequence>